<keyword evidence="2" id="KW-0560">Oxidoreductase</keyword>
<dbReference type="InterPro" id="IPR056798">
    <property type="entry name" value="ADH_Fe_C"/>
</dbReference>
<sequence length="398" mass="41940">MQTEAVQTSRSFRHFAPAMRLYYGEDSLESLRPELERSGVTRVVVFCGRSLSQHPQGLPPIARHLGALHAGSFTEVASHSPLPAIIAGRDMLRETRADAVLALGGGSAIVTARGATILLGEDRPIEALVTRFAPGQPPRSPRLQAPKLPQFVVPTTPTTAIAKAGTAVLEPASGRRLTMLDPRTRAQAIFVDPRLALATPVAVVRDAALNALAMAVQGLESHMRQPLAEASLLEAVRLLRDNLPRLGTSADSAEVRGALLLAAVLTGQGTDQTSCGLTAALGHCIGARHHTANGTVNAVLLPHVIRFNAPATGERLAAVAALLGGDEAGQTGTADSAARACAGFFARLGVPSRLSDIGIEAAAFESILADVEDDWFFHQNPRRVESLQQVRDILQAAL</sequence>
<dbReference type="PANTHER" id="PTHR11496:SF102">
    <property type="entry name" value="ALCOHOL DEHYDROGENASE 4"/>
    <property type="match status" value="1"/>
</dbReference>
<reference evidence="5 6" key="1">
    <citation type="submission" date="2018-05" db="EMBL/GenBank/DDBJ databases">
        <title>Genomic Encyclopedia of Type Strains, Phase IV (KMG-IV): sequencing the most valuable type-strain genomes for metagenomic binning, comparative biology and taxonomic classification.</title>
        <authorList>
            <person name="Goeker M."/>
        </authorList>
    </citation>
    <scope>NUCLEOTIDE SEQUENCE [LARGE SCALE GENOMIC DNA]</scope>
    <source>
        <strain evidence="5 6">DSM 6462</strain>
    </source>
</reference>
<comment type="similarity">
    <text evidence="1">Belongs to the iron-containing alcohol dehydrogenase family.</text>
</comment>
<dbReference type="SUPFAM" id="SSF56796">
    <property type="entry name" value="Dehydroquinate synthase-like"/>
    <property type="match status" value="1"/>
</dbReference>
<evidence type="ECO:0000256" key="2">
    <source>
        <dbReference type="ARBA" id="ARBA00023002"/>
    </source>
</evidence>
<dbReference type="EMBL" id="QJJK01000025">
    <property type="protein sequence ID" value="PXW50571.1"/>
    <property type="molecule type" value="Genomic_DNA"/>
</dbReference>
<evidence type="ECO:0000256" key="1">
    <source>
        <dbReference type="ARBA" id="ARBA00007358"/>
    </source>
</evidence>
<dbReference type="CDD" id="cd14866">
    <property type="entry name" value="Fe-ADH-like"/>
    <property type="match status" value="1"/>
</dbReference>
<proteinExistence type="inferred from homology"/>
<dbReference type="PANTHER" id="PTHR11496">
    <property type="entry name" value="ALCOHOL DEHYDROGENASE"/>
    <property type="match status" value="1"/>
</dbReference>
<dbReference type="RefSeq" id="WP_110378569.1">
    <property type="nucleotide sequence ID" value="NZ_JAHBRY010000002.1"/>
</dbReference>
<dbReference type="InterPro" id="IPR001670">
    <property type="entry name" value="ADH_Fe/GldA"/>
</dbReference>
<protein>
    <submittedName>
        <fullName evidence="5">Alcohol dehydrogenase class IV</fullName>
    </submittedName>
</protein>
<dbReference type="OrthoDB" id="9815791at2"/>
<keyword evidence="6" id="KW-1185">Reference proteome</keyword>
<organism evidence="5 6">
    <name type="scientific">Chelatococcus asaccharovorans</name>
    <dbReference type="NCBI Taxonomy" id="28210"/>
    <lineage>
        <taxon>Bacteria</taxon>
        <taxon>Pseudomonadati</taxon>
        <taxon>Pseudomonadota</taxon>
        <taxon>Alphaproteobacteria</taxon>
        <taxon>Hyphomicrobiales</taxon>
        <taxon>Chelatococcaceae</taxon>
        <taxon>Chelatococcus</taxon>
    </lineage>
</organism>
<name>A0A2V3TQP6_9HYPH</name>
<dbReference type="GO" id="GO:0046872">
    <property type="term" value="F:metal ion binding"/>
    <property type="evidence" value="ECO:0007669"/>
    <property type="project" value="InterPro"/>
</dbReference>
<evidence type="ECO:0000313" key="5">
    <source>
        <dbReference type="EMBL" id="PXW50571.1"/>
    </source>
</evidence>
<dbReference type="InterPro" id="IPR039697">
    <property type="entry name" value="Alcohol_dehydrogenase_Fe"/>
</dbReference>
<dbReference type="Gene3D" id="1.20.1090.10">
    <property type="entry name" value="Dehydroquinate synthase-like - alpha domain"/>
    <property type="match status" value="1"/>
</dbReference>
<accession>A0A2V3TQP6</accession>
<gene>
    <name evidence="5" type="ORF">C7450_12516</name>
</gene>
<dbReference type="Pfam" id="PF00465">
    <property type="entry name" value="Fe-ADH"/>
    <property type="match status" value="1"/>
</dbReference>
<evidence type="ECO:0000259" key="4">
    <source>
        <dbReference type="Pfam" id="PF25137"/>
    </source>
</evidence>
<dbReference type="Proteomes" id="UP000248021">
    <property type="component" value="Unassembled WGS sequence"/>
</dbReference>
<evidence type="ECO:0000313" key="6">
    <source>
        <dbReference type="Proteomes" id="UP000248021"/>
    </source>
</evidence>
<comment type="caution">
    <text evidence="5">The sequence shown here is derived from an EMBL/GenBank/DDBJ whole genome shotgun (WGS) entry which is preliminary data.</text>
</comment>
<feature type="domain" description="Alcohol dehydrogenase iron-type/glycerol dehydrogenase GldA" evidence="3">
    <location>
        <begin position="20"/>
        <end position="193"/>
    </location>
</feature>
<feature type="domain" description="Fe-containing alcohol dehydrogenase-like C-terminal" evidence="4">
    <location>
        <begin position="208"/>
        <end position="397"/>
    </location>
</feature>
<dbReference type="Gene3D" id="3.40.50.1970">
    <property type="match status" value="1"/>
</dbReference>
<dbReference type="AlphaFoldDB" id="A0A2V3TQP6"/>
<dbReference type="Pfam" id="PF25137">
    <property type="entry name" value="ADH_Fe_C"/>
    <property type="match status" value="1"/>
</dbReference>
<evidence type="ECO:0000259" key="3">
    <source>
        <dbReference type="Pfam" id="PF00465"/>
    </source>
</evidence>
<dbReference type="GO" id="GO:0004022">
    <property type="term" value="F:alcohol dehydrogenase (NAD+) activity"/>
    <property type="evidence" value="ECO:0007669"/>
    <property type="project" value="TreeGrafter"/>
</dbReference>